<dbReference type="GO" id="GO:1990380">
    <property type="term" value="F:K48-linked deubiquitinase activity"/>
    <property type="evidence" value="ECO:0007669"/>
    <property type="project" value="InterPro"/>
</dbReference>
<gene>
    <name evidence="2" type="ORF">A4A49_05954</name>
</gene>
<evidence type="ECO:0000313" key="3">
    <source>
        <dbReference type="Proteomes" id="UP000187609"/>
    </source>
</evidence>
<reference evidence="2" key="1">
    <citation type="submission" date="2016-11" db="EMBL/GenBank/DDBJ databases">
        <title>The genome of Nicotiana attenuata.</title>
        <authorList>
            <person name="Xu S."/>
            <person name="Brockmoeller T."/>
            <person name="Gaquerel E."/>
            <person name="Navarro A."/>
            <person name="Kuhl H."/>
            <person name="Gase K."/>
            <person name="Ling Z."/>
            <person name="Zhou W."/>
            <person name="Kreitzer C."/>
            <person name="Stanke M."/>
            <person name="Tang H."/>
            <person name="Lyons E."/>
            <person name="Pandey P."/>
            <person name="Pandey S.P."/>
            <person name="Timmermann B."/>
            <person name="Baldwin I.T."/>
        </authorList>
    </citation>
    <scope>NUCLEOTIDE SEQUENCE [LARGE SCALE GENOMIC DNA]</scope>
    <source>
        <strain evidence="2">UT</strain>
    </source>
</reference>
<feature type="non-terminal residue" evidence="2">
    <location>
        <position position="115"/>
    </location>
</feature>
<evidence type="ECO:0000259" key="1">
    <source>
        <dbReference type="Pfam" id="PF04424"/>
    </source>
</evidence>
<dbReference type="GO" id="GO:0071944">
    <property type="term" value="C:cell periphery"/>
    <property type="evidence" value="ECO:0007669"/>
    <property type="project" value="TreeGrafter"/>
</dbReference>
<accession>A0A1J6IVS5</accession>
<dbReference type="GO" id="GO:0004843">
    <property type="term" value="F:cysteine-type deubiquitinase activity"/>
    <property type="evidence" value="ECO:0007669"/>
    <property type="project" value="InterPro"/>
</dbReference>
<dbReference type="InterPro" id="IPR033979">
    <property type="entry name" value="MINDY_domain"/>
</dbReference>
<dbReference type="Gramene" id="OIT08866">
    <property type="protein sequence ID" value="OIT08866"/>
    <property type="gene ID" value="A4A49_05954"/>
</dbReference>
<dbReference type="InterPro" id="IPR007518">
    <property type="entry name" value="MINDY"/>
</dbReference>
<evidence type="ECO:0000313" key="2">
    <source>
        <dbReference type="EMBL" id="OIT08866.1"/>
    </source>
</evidence>
<keyword evidence="3" id="KW-1185">Reference proteome</keyword>
<dbReference type="SMR" id="A0A1J6IVS5"/>
<dbReference type="STRING" id="49451.A0A1J6IVS5"/>
<dbReference type="AlphaFoldDB" id="A0A1J6IVS5"/>
<feature type="domain" description="MINDY deubiquitinase" evidence="1">
    <location>
        <begin position="23"/>
        <end position="114"/>
    </location>
</feature>
<proteinExistence type="predicted"/>
<sequence length="115" mass="13099">MRLGKKSSEIEGEVVLAEQVNGGSTDVPETVVKDEITQREGELVRNFLKNSASQLTIFGHASFPVIKGLKERELCVFFRNNHFNTMFKFEGELYILATDQGYINQSDLVWEKLNE</sequence>
<dbReference type="Pfam" id="PF04424">
    <property type="entry name" value="MINDY_DUB"/>
    <property type="match status" value="1"/>
</dbReference>
<dbReference type="EMBL" id="MJEQ01030259">
    <property type="protein sequence ID" value="OIT08866.1"/>
    <property type="molecule type" value="Genomic_DNA"/>
</dbReference>
<name>A0A1J6IVS5_NICAT</name>
<dbReference type="GO" id="GO:0071108">
    <property type="term" value="P:protein K48-linked deubiquitination"/>
    <property type="evidence" value="ECO:0007669"/>
    <property type="project" value="TreeGrafter"/>
</dbReference>
<protein>
    <recommendedName>
        <fullName evidence="1">MINDY deubiquitinase domain-containing protein</fullName>
    </recommendedName>
</protein>
<organism evidence="2 3">
    <name type="scientific">Nicotiana attenuata</name>
    <name type="common">Coyote tobacco</name>
    <dbReference type="NCBI Taxonomy" id="49451"/>
    <lineage>
        <taxon>Eukaryota</taxon>
        <taxon>Viridiplantae</taxon>
        <taxon>Streptophyta</taxon>
        <taxon>Embryophyta</taxon>
        <taxon>Tracheophyta</taxon>
        <taxon>Spermatophyta</taxon>
        <taxon>Magnoliopsida</taxon>
        <taxon>eudicotyledons</taxon>
        <taxon>Gunneridae</taxon>
        <taxon>Pentapetalae</taxon>
        <taxon>asterids</taxon>
        <taxon>lamiids</taxon>
        <taxon>Solanales</taxon>
        <taxon>Solanaceae</taxon>
        <taxon>Nicotianoideae</taxon>
        <taxon>Nicotianeae</taxon>
        <taxon>Nicotiana</taxon>
    </lineage>
</organism>
<dbReference type="PANTHER" id="PTHR18063:SF6">
    <property type="entry name" value="UBIQUITIN CARBOXYL-TERMINAL HYDROLASE"/>
    <property type="match status" value="1"/>
</dbReference>
<dbReference type="PANTHER" id="PTHR18063">
    <property type="entry name" value="NF-E2 INDUCIBLE PROTEIN"/>
    <property type="match status" value="1"/>
</dbReference>
<dbReference type="GO" id="GO:0016807">
    <property type="term" value="F:cysteine-type carboxypeptidase activity"/>
    <property type="evidence" value="ECO:0007669"/>
    <property type="project" value="TreeGrafter"/>
</dbReference>
<comment type="caution">
    <text evidence="2">The sequence shown here is derived from an EMBL/GenBank/DDBJ whole genome shotgun (WGS) entry which is preliminary data.</text>
</comment>
<dbReference type="Proteomes" id="UP000187609">
    <property type="component" value="Unassembled WGS sequence"/>
</dbReference>
<dbReference type="GO" id="GO:0005829">
    <property type="term" value="C:cytosol"/>
    <property type="evidence" value="ECO:0007669"/>
    <property type="project" value="TreeGrafter"/>
</dbReference>